<protein>
    <submittedName>
        <fullName evidence="1">Uncharacterized protein</fullName>
    </submittedName>
</protein>
<dbReference type="PANTHER" id="PTHR21207:SF2">
    <property type="entry name" value="PARKIN COREGULATED GENE PROTEIN"/>
    <property type="match status" value="1"/>
</dbReference>
<reference evidence="1" key="1">
    <citation type="submission" date="2021-01" db="EMBL/GenBank/DDBJ databases">
        <authorList>
            <person name="Corre E."/>
            <person name="Pelletier E."/>
            <person name="Niang G."/>
            <person name="Scheremetjew M."/>
            <person name="Finn R."/>
            <person name="Kale V."/>
            <person name="Holt S."/>
            <person name="Cochrane G."/>
            <person name="Meng A."/>
            <person name="Brown T."/>
            <person name="Cohen L."/>
        </authorList>
    </citation>
    <scope>NUCLEOTIDE SEQUENCE</scope>
    <source>
        <strain evidence="1">CCMP1381</strain>
    </source>
</reference>
<dbReference type="EMBL" id="HBGS01040669">
    <property type="protein sequence ID" value="CAD9449958.1"/>
    <property type="molecule type" value="Transcribed_RNA"/>
</dbReference>
<proteinExistence type="predicted"/>
<gene>
    <name evidence="1" type="ORF">DSPE1174_LOCUS20925</name>
</gene>
<dbReference type="PANTHER" id="PTHR21207">
    <property type="entry name" value="PARKIN COREGULATED GENE PROTEIN PARK2 COREGULATED"/>
    <property type="match status" value="1"/>
</dbReference>
<organism evidence="1">
    <name type="scientific">Octactis speculum</name>
    <dbReference type="NCBI Taxonomy" id="3111310"/>
    <lineage>
        <taxon>Eukaryota</taxon>
        <taxon>Sar</taxon>
        <taxon>Stramenopiles</taxon>
        <taxon>Ochrophyta</taxon>
        <taxon>Dictyochophyceae</taxon>
        <taxon>Dictyochales</taxon>
        <taxon>Dictyochaceae</taxon>
        <taxon>Octactis</taxon>
    </lineage>
</organism>
<dbReference type="Pfam" id="PF10274">
    <property type="entry name" value="ParcG"/>
    <property type="match status" value="1"/>
</dbReference>
<sequence length="326" mass="36853">MNRRGFLGIEDDSGGIPYAVDDEDWIGVPWNPGDGVKSKSLRETITRAEREIKELKHDLKVIHFGDKHANPIEERPEKTRALKQSFSTRIVTSDTQIDGTNFQTAFDNGELPVAEGDPDLRLWAIQPHPTESRSKTLCKRVGNHIVWTLPPGFSVRHLDFSYYLPLFMDGLTETTEPYSFIAELAVRDLITCGGRNYRLHTILRQCIPLIKNTLKSENHDVIRRGLAVLQHLMVCDHDADEAKAAMHGLEGGASRMLGLVMRSYFKTLVPSMFVVWSKLKALRTKQAVRLSDMVVETLELMERYGGAGAFLEIKQNFPEYISVTSN</sequence>
<name>A0A7S2GH59_9STRA</name>
<dbReference type="GO" id="GO:0051879">
    <property type="term" value="F:Hsp90 protein binding"/>
    <property type="evidence" value="ECO:0007669"/>
    <property type="project" value="TreeGrafter"/>
</dbReference>
<dbReference type="InterPro" id="IPR019399">
    <property type="entry name" value="Parkin_co-regulated_protein"/>
</dbReference>
<accession>A0A7S2GH59</accession>
<dbReference type="AlphaFoldDB" id="A0A7S2GH59"/>
<dbReference type="GO" id="GO:0030544">
    <property type="term" value="F:Hsp70 protein binding"/>
    <property type="evidence" value="ECO:0007669"/>
    <property type="project" value="TreeGrafter"/>
</dbReference>
<evidence type="ECO:0000313" key="1">
    <source>
        <dbReference type="EMBL" id="CAD9449958.1"/>
    </source>
</evidence>